<comment type="caution">
    <text evidence="1">The sequence shown here is derived from an EMBL/GenBank/DDBJ whole genome shotgun (WGS) entry which is preliminary data.</text>
</comment>
<organism evidence="1 2">
    <name type="scientific">Sporothrix eucalyptigena</name>
    <dbReference type="NCBI Taxonomy" id="1812306"/>
    <lineage>
        <taxon>Eukaryota</taxon>
        <taxon>Fungi</taxon>
        <taxon>Dikarya</taxon>
        <taxon>Ascomycota</taxon>
        <taxon>Pezizomycotina</taxon>
        <taxon>Sordariomycetes</taxon>
        <taxon>Sordariomycetidae</taxon>
        <taxon>Ophiostomatales</taxon>
        <taxon>Ophiostomataceae</taxon>
        <taxon>Sporothrix</taxon>
    </lineage>
</organism>
<sequence length="249" mass="27512">MESQVNRLVDKVWDRYLKTPTNQRVLIAIAGIPGSGKTTLAHAVVEGLNKKVGIPPRNQKDDGGLPVKDPPEVAIAVPMDGFHLFREQLAAMPDPEFAFNRRGAEFTFDGNAFVAVVEALRQPINRDLPATLLPAFDHAVKDPVADQIVVGPQQRIVVFEGNYVCLNKSPWVRASKPGVMDERWFVDVDFAVARKRLIKRHVAAGIAEDEEAAAKRADENDLVNGREIVENKVSSIDETIVSREDASWS</sequence>
<dbReference type="EMBL" id="CAWUHD010000070">
    <property type="protein sequence ID" value="CAK7227143.1"/>
    <property type="molecule type" value="Genomic_DNA"/>
</dbReference>
<reference evidence="1 2" key="1">
    <citation type="submission" date="2024-01" db="EMBL/GenBank/DDBJ databases">
        <authorList>
            <person name="Allen C."/>
            <person name="Tagirdzhanova G."/>
        </authorList>
    </citation>
    <scope>NUCLEOTIDE SEQUENCE [LARGE SCALE GENOMIC DNA]</scope>
</reference>
<dbReference type="InterPro" id="IPR027417">
    <property type="entry name" value="P-loop_NTPase"/>
</dbReference>
<dbReference type="Gene3D" id="3.40.50.300">
    <property type="entry name" value="P-loop containing nucleotide triphosphate hydrolases"/>
    <property type="match status" value="2"/>
</dbReference>
<dbReference type="Proteomes" id="UP001642482">
    <property type="component" value="Unassembled WGS sequence"/>
</dbReference>
<evidence type="ECO:0000313" key="1">
    <source>
        <dbReference type="EMBL" id="CAK7227143.1"/>
    </source>
</evidence>
<evidence type="ECO:0008006" key="3">
    <source>
        <dbReference type="Google" id="ProtNLM"/>
    </source>
</evidence>
<name>A0ABP0C566_9PEZI</name>
<evidence type="ECO:0000313" key="2">
    <source>
        <dbReference type="Proteomes" id="UP001642482"/>
    </source>
</evidence>
<dbReference type="SUPFAM" id="SSF52540">
    <property type="entry name" value="P-loop containing nucleoside triphosphate hydrolases"/>
    <property type="match status" value="1"/>
</dbReference>
<accession>A0ABP0C566</accession>
<proteinExistence type="predicted"/>
<keyword evidence="2" id="KW-1185">Reference proteome</keyword>
<protein>
    <recommendedName>
        <fullName evidence="3">Phosphoribulokinase/uridine kinase domain-containing protein</fullName>
    </recommendedName>
</protein>
<gene>
    <name evidence="1" type="ORF">SEUCBS140593_006478</name>
</gene>
<dbReference type="PANTHER" id="PTHR10285">
    <property type="entry name" value="URIDINE KINASE"/>
    <property type="match status" value="1"/>
</dbReference>